<organism evidence="3 4">
    <name type="scientific">Dactylosporangium fulvum</name>
    <dbReference type="NCBI Taxonomy" id="53359"/>
    <lineage>
        <taxon>Bacteria</taxon>
        <taxon>Bacillati</taxon>
        <taxon>Actinomycetota</taxon>
        <taxon>Actinomycetes</taxon>
        <taxon>Micromonosporales</taxon>
        <taxon>Micromonosporaceae</taxon>
        <taxon>Dactylosporangium</taxon>
    </lineage>
</organism>
<evidence type="ECO:0000313" key="4">
    <source>
        <dbReference type="Proteomes" id="UP001059617"/>
    </source>
</evidence>
<evidence type="ECO:0008006" key="5">
    <source>
        <dbReference type="Google" id="ProtNLM"/>
    </source>
</evidence>
<keyword evidence="2" id="KW-1133">Transmembrane helix</keyword>
<protein>
    <recommendedName>
        <fullName evidence="5">YtkA-like domain-containing protein</fullName>
    </recommendedName>
</protein>
<dbReference type="Proteomes" id="UP001059617">
    <property type="component" value="Chromosome"/>
</dbReference>
<feature type="transmembrane region" description="Helical" evidence="2">
    <location>
        <begin position="164"/>
        <end position="183"/>
    </location>
</feature>
<dbReference type="RefSeq" id="WP_259862531.1">
    <property type="nucleotide sequence ID" value="NZ_BAAAST010000065.1"/>
</dbReference>
<feature type="region of interest" description="Disordered" evidence="1">
    <location>
        <begin position="134"/>
        <end position="155"/>
    </location>
</feature>
<name>A0ABY5W974_9ACTN</name>
<keyword evidence="2" id="KW-0812">Transmembrane</keyword>
<accession>A0ABY5W974</accession>
<proteinExistence type="predicted"/>
<reference evidence="3" key="2">
    <citation type="submission" date="2022-09" db="EMBL/GenBank/DDBJ databases">
        <title>Biosynthetic gene clusters of Dactylosporangioum fulvum.</title>
        <authorList>
            <person name="Caradec T."/>
        </authorList>
    </citation>
    <scope>NUCLEOTIDE SEQUENCE</scope>
    <source>
        <strain evidence="3">NRRL B-16292</strain>
    </source>
</reference>
<reference evidence="3" key="1">
    <citation type="submission" date="2021-04" db="EMBL/GenBank/DDBJ databases">
        <authorList>
            <person name="Hartkoorn R.C."/>
            <person name="Beaudoing E."/>
            <person name="Hot D."/>
        </authorList>
    </citation>
    <scope>NUCLEOTIDE SEQUENCE</scope>
    <source>
        <strain evidence="3">NRRL B-16292</strain>
    </source>
</reference>
<gene>
    <name evidence="3" type="ORF">Dfulv_10480</name>
</gene>
<keyword evidence="2" id="KW-0472">Membrane</keyword>
<evidence type="ECO:0000256" key="1">
    <source>
        <dbReference type="SAM" id="MobiDB-lite"/>
    </source>
</evidence>
<dbReference type="EMBL" id="CP073720">
    <property type="protein sequence ID" value="UWP84626.1"/>
    <property type="molecule type" value="Genomic_DNA"/>
</dbReference>
<evidence type="ECO:0000256" key="2">
    <source>
        <dbReference type="SAM" id="Phobius"/>
    </source>
</evidence>
<sequence>MNRLRQVSGPASWWRRAAAALLATVVAVAVAVFGFAESADAHNGVVLTLHGDGRGSVWITATWQDGHPVTEAVGMTMLATSVSGTRVGPVGLQRKGNALAYAGTLQPGEWTVVAEMGTPAIGRCQGTVRVAAADSPATPDETTCAPPPVAVQPSPSAPSRSFTWVWYLLGVLVVTALVTLFAARRRPAAPSRRPAPRTLRPRR</sequence>
<evidence type="ECO:0000313" key="3">
    <source>
        <dbReference type="EMBL" id="UWP84626.1"/>
    </source>
</evidence>
<keyword evidence="4" id="KW-1185">Reference proteome</keyword>